<accession>A0A8X9A5C9</accession>
<evidence type="ECO:0000256" key="2">
    <source>
        <dbReference type="ARBA" id="ARBA00022723"/>
    </source>
</evidence>
<dbReference type="Pfam" id="PF03226">
    <property type="entry name" value="Yippee-Mis18"/>
    <property type="match status" value="1"/>
</dbReference>
<evidence type="ECO:0000256" key="3">
    <source>
        <dbReference type="ARBA" id="ARBA00022833"/>
    </source>
</evidence>
<dbReference type="InterPro" id="IPR039058">
    <property type="entry name" value="Yippee_fam"/>
</dbReference>
<keyword evidence="7" id="KW-1185">Reference proteome</keyword>
<comment type="caution">
    <text evidence="6">The sequence shown here is derived from an EMBL/GenBank/DDBJ whole genome shotgun (WGS) entry which is preliminary data.</text>
</comment>
<gene>
    <name evidence="6" type="ORF">SASPL_107498</name>
</gene>
<feature type="domain" description="Yippee" evidence="5">
    <location>
        <begin position="8"/>
        <end position="105"/>
    </location>
</feature>
<reference evidence="6" key="2">
    <citation type="submission" date="2020-08" db="EMBL/GenBank/DDBJ databases">
        <title>Plant Genome Project.</title>
        <authorList>
            <person name="Zhang R.-G."/>
        </authorList>
    </citation>
    <scope>NUCLEOTIDE SEQUENCE</scope>
    <source>
        <strain evidence="6">Huo1</strain>
        <tissue evidence="6">Leaf</tissue>
    </source>
</reference>
<reference evidence="6" key="1">
    <citation type="submission" date="2018-01" db="EMBL/GenBank/DDBJ databases">
        <authorList>
            <person name="Mao J.F."/>
        </authorList>
    </citation>
    <scope>NUCLEOTIDE SEQUENCE</scope>
    <source>
        <strain evidence="6">Huo1</strain>
        <tissue evidence="6">Leaf</tissue>
    </source>
</reference>
<dbReference type="PANTHER" id="PTHR13848">
    <property type="entry name" value="PROTEIN YIPPEE-LIKE CG15309-RELATED"/>
    <property type="match status" value="1"/>
</dbReference>
<keyword evidence="2" id="KW-0479">Metal-binding</keyword>
<dbReference type="Proteomes" id="UP000298416">
    <property type="component" value="Unassembled WGS sequence"/>
</dbReference>
<evidence type="ECO:0000256" key="4">
    <source>
        <dbReference type="RuleBase" id="RU110713"/>
    </source>
</evidence>
<proteinExistence type="inferred from homology"/>
<comment type="similarity">
    <text evidence="1 4">Belongs to the yippee family.</text>
</comment>
<evidence type="ECO:0000313" key="7">
    <source>
        <dbReference type="Proteomes" id="UP000298416"/>
    </source>
</evidence>
<organism evidence="6">
    <name type="scientific">Salvia splendens</name>
    <name type="common">Scarlet sage</name>
    <dbReference type="NCBI Taxonomy" id="180675"/>
    <lineage>
        <taxon>Eukaryota</taxon>
        <taxon>Viridiplantae</taxon>
        <taxon>Streptophyta</taxon>
        <taxon>Embryophyta</taxon>
        <taxon>Tracheophyta</taxon>
        <taxon>Spermatophyta</taxon>
        <taxon>Magnoliopsida</taxon>
        <taxon>eudicotyledons</taxon>
        <taxon>Gunneridae</taxon>
        <taxon>Pentapetalae</taxon>
        <taxon>asterids</taxon>
        <taxon>lamiids</taxon>
        <taxon>Lamiales</taxon>
        <taxon>Lamiaceae</taxon>
        <taxon>Nepetoideae</taxon>
        <taxon>Mentheae</taxon>
        <taxon>Salviinae</taxon>
        <taxon>Salvia</taxon>
        <taxon>Salvia subgen. Calosphace</taxon>
        <taxon>core Calosphace</taxon>
    </lineage>
</organism>
<evidence type="ECO:0000259" key="5">
    <source>
        <dbReference type="PROSITE" id="PS51792"/>
    </source>
</evidence>
<dbReference type="PROSITE" id="PS51792">
    <property type="entry name" value="YIPPEE"/>
    <property type="match status" value="1"/>
</dbReference>
<dbReference type="InterPro" id="IPR004910">
    <property type="entry name" value="Yippee/Mis18/Cereblon"/>
</dbReference>
<name>A0A8X9A5C9_SALSN</name>
<dbReference type="InterPro" id="IPR034751">
    <property type="entry name" value="Yippee"/>
</dbReference>
<dbReference type="GO" id="GO:0046872">
    <property type="term" value="F:metal ion binding"/>
    <property type="evidence" value="ECO:0007669"/>
    <property type="project" value="UniProtKB-KW"/>
</dbReference>
<sequence>MDESGGRPLYSCRNCRNPVALHAYLESKKFKAKSGEAYMFRQAMNVVVGAKEVRQLMTGDYAIAKIFCRTCGDEMGWTYLTAFDARQKYKEGKYILEKAKILKEY</sequence>
<evidence type="ECO:0000313" key="6">
    <source>
        <dbReference type="EMBL" id="KAG6429447.1"/>
    </source>
</evidence>
<protein>
    <recommendedName>
        <fullName evidence="4">Protein yippee-like</fullName>
    </recommendedName>
</protein>
<keyword evidence="3" id="KW-0862">Zinc</keyword>
<dbReference type="OrthoDB" id="6407410at2759"/>
<dbReference type="AlphaFoldDB" id="A0A8X9A5C9"/>
<evidence type="ECO:0000256" key="1">
    <source>
        <dbReference type="ARBA" id="ARBA00005613"/>
    </source>
</evidence>
<dbReference type="EMBL" id="PNBA02000003">
    <property type="protein sequence ID" value="KAG6429447.1"/>
    <property type="molecule type" value="Genomic_DNA"/>
</dbReference>